<dbReference type="OrthoDB" id="378501at2157"/>
<evidence type="ECO:0000313" key="1">
    <source>
        <dbReference type="EMBL" id="QOR94852.1"/>
    </source>
</evidence>
<dbReference type="KEGG" id="tcs:IMZ38_02740"/>
<dbReference type="EMBL" id="CP063144">
    <property type="protein sequence ID" value="QOR94852.1"/>
    <property type="molecule type" value="Genomic_DNA"/>
</dbReference>
<protein>
    <submittedName>
        <fullName evidence="1">Uncharacterized protein</fullName>
    </submittedName>
</protein>
<dbReference type="Proteomes" id="UP000593766">
    <property type="component" value="Chromosome"/>
</dbReference>
<gene>
    <name evidence="1" type="ORF">IMZ38_02740</name>
</gene>
<name>A0A7M1UU41_9CREN</name>
<accession>A0A7M1UU41</accession>
<evidence type="ECO:0000313" key="2">
    <source>
        <dbReference type="Proteomes" id="UP000593766"/>
    </source>
</evidence>
<sequence>MKSFLKTFRGLSMITHFLIDTNHLKLRRNIVDVLAEKGCVIVFDIALQPEQSAGKLMLYTCNNTVVYLAFKGETLFIDIQGENATEIFEEISKILPPEHSFVRRIVRGF</sequence>
<reference evidence="1 2" key="1">
    <citation type="submission" date="2020-10" db="EMBL/GenBank/DDBJ databases">
        <title>Complete genome sequence of Thermosphaera aggregans strain 3507.</title>
        <authorList>
            <person name="Zayulina K.S."/>
            <person name="Elcheninov A.G."/>
            <person name="Toshchakov S.V."/>
            <person name="Kublanov I.V."/>
            <person name="Kochetkova T.V."/>
        </authorList>
    </citation>
    <scope>NUCLEOTIDE SEQUENCE [LARGE SCALE GENOMIC DNA]</scope>
    <source>
        <strain evidence="1 2">3507</strain>
    </source>
</reference>
<dbReference type="GeneID" id="59454300"/>
<dbReference type="RefSeq" id="WP_193436648.1">
    <property type="nucleotide sequence ID" value="NZ_CP063144.1"/>
</dbReference>
<dbReference type="AlphaFoldDB" id="A0A7M1UU41"/>
<proteinExistence type="predicted"/>
<keyword evidence="2" id="KW-1185">Reference proteome</keyword>
<organism evidence="1 2">
    <name type="scientific">Thermosphaera chiliense</name>
    <dbReference type="NCBI Taxonomy" id="3402707"/>
    <lineage>
        <taxon>Archaea</taxon>
        <taxon>Thermoproteota</taxon>
        <taxon>Thermoprotei</taxon>
        <taxon>Desulfurococcales</taxon>
        <taxon>Desulfurococcaceae</taxon>
        <taxon>Thermosphaera</taxon>
    </lineage>
</organism>